<dbReference type="PROSITE" id="PS51903">
    <property type="entry name" value="CLP_R"/>
    <property type="match status" value="1"/>
</dbReference>
<dbReference type="Proteomes" id="UP000565724">
    <property type="component" value="Unassembled WGS sequence"/>
</dbReference>
<keyword evidence="1" id="KW-0677">Repeat</keyword>
<sequence length="182" mass="19271">MFEKFAKDAREAVVRAQDEGRALGADRIGTEHVLLGMVRTPDTVAARALERLGLHHAEVLATVRTLPAHAIDADALAGVGIDLDAVRAQVEASFGPGALDTPPPTRGSTGHLPFEPASKKLLEIALREAVRCKHRRIDTGHLLLAVARLDDTTAYRVLSSLGVGPAAVRESVTAVWADVPVG</sequence>
<dbReference type="EMBL" id="JABMCI010000066">
    <property type="protein sequence ID" value="NUU18199.1"/>
    <property type="molecule type" value="Genomic_DNA"/>
</dbReference>
<dbReference type="Pfam" id="PF02861">
    <property type="entry name" value="Clp_N"/>
    <property type="match status" value="2"/>
</dbReference>
<protein>
    <submittedName>
        <fullName evidence="4">Clp protease</fullName>
    </submittedName>
</protein>
<feature type="domain" description="Clp R" evidence="3">
    <location>
        <begin position="2"/>
        <end position="178"/>
    </location>
</feature>
<dbReference type="GO" id="GO:0006508">
    <property type="term" value="P:proteolysis"/>
    <property type="evidence" value="ECO:0007669"/>
    <property type="project" value="UniProtKB-KW"/>
</dbReference>
<dbReference type="RefSeq" id="WP_175348114.1">
    <property type="nucleotide sequence ID" value="NZ_JABMCI010000066.1"/>
</dbReference>
<keyword evidence="5" id="KW-1185">Reference proteome</keyword>
<keyword evidence="4" id="KW-0378">Hydrolase</keyword>
<dbReference type="SUPFAM" id="SSF81923">
    <property type="entry name" value="Double Clp-N motif"/>
    <property type="match status" value="2"/>
</dbReference>
<accession>A0A7Y6A4B9</accession>
<reference evidence="4 5" key="1">
    <citation type="submission" date="2020-05" db="EMBL/GenBank/DDBJ databases">
        <title>Genome Sequencing of Type Strains.</title>
        <authorList>
            <person name="Lemaire J.F."/>
            <person name="Inderbitzin P."/>
            <person name="Gregorio O.A."/>
            <person name="Collins S.B."/>
            <person name="Wespe N."/>
            <person name="Knight-Connoni V."/>
        </authorList>
    </citation>
    <scope>NUCLEOTIDE SEQUENCE [LARGE SCALE GENOMIC DNA]</scope>
    <source>
        <strain evidence="4 5">ATCC 25174</strain>
    </source>
</reference>
<evidence type="ECO:0000313" key="4">
    <source>
        <dbReference type="EMBL" id="NUU18199.1"/>
    </source>
</evidence>
<feature type="region of interest" description="Disordered" evidence="2">
    <location>
        <begin position="94"/>
        <end position="113"/>
    </location>
</feature>
<proteinExistence type="predicted"/>
<evidence type="ECO:0000256" key="1">
    <source>
        <dbReference type="PROSITE-ProRule" id="PRU01251"/>
    </source>
</evidence>
<evidence type="ECO:0000259" key="3">
    <source>
        <dbReference type="PROSITE" id="PS51903"/>
    </source>
</evidence>
<dbReference type="Gene3D" id="1.10.1780.10">
    <property type="entry name" value="Clp, N-terminal domain"/>
    <property type="match status" value="2"/>
</dbReference>
<name>A0A7Y6A4B9_9CELL</name>
<comment type="caution">
    <text evidence="4">The sequence shown here is derived from an EMBL/GenBank/DDBJ whole genome shotgun (WGS) entry which is preliminary data.</text>
</comment>
<dbReference type="InterPro" id="IPR004176">
    <property type="entry name" value="Clp_R_N"/>
</dbReference>
<keyword evidence="4" id="KW-0645">Protease</keyword>
<organism evidence="4 5">
    <name type="scientific">Cellulomonas humilata</name>
    <dbReference type="NCBI Taxonomy" id="144055"/>
    <lineage>
        <taxon>Bacteria</taxon>
        <taxon>Bacillati</taxon>
        <taxon>Actinomycetota</taxon>
        <taxon>Actinomycetes</taxon>
        <taxon>Micrococcales</taxon>
        <taxon>Cellulomonadaceae</taxon>
        <taxon>Cellulomonas</taxon>
    </lineage>
</organism>
<dbReference type="InterPro" id="IPR036628">
    <property type="entry name" value="Clp_N_dom_sf"/>
</dbReference>
<evidence type="ECO:0000313" key="5">
    <source>
        <dbReference type="Proteomes" id="UP000565724"/>
    </source>
</evidence>
<evidence type="ECO:0000256" key="2">
    <source>
        <dbReference type="SAM" id="MobiDB-lite"/>
    </source>
</evidence>
<gene>
    <name evidence="4" type="ORF">HP550_13160</name>
</gene>
<dbReference type="AlphaFoldDB" id="A0A7Y6A4B9"/>
<dbReference type="GO" id="GO:0008233">
    <property type="term" value="F:peptidase activity"/>
    <property type="evidence" value="ECO:0007669"/>
    <property type="project" value="UniProtKB-KW"/>
</dbReference>